<evidence type="ECO:0000313" key="3">
    <source>
        <dbReference type="Proteomes" id="UP001259832"/>
    </source>
</evidence>
<proteinExistence type="predicted"/>
<dbReference type="EMBL" id="JASMQC010000024">
    <property type="protein sequence ID" value="KAK1935229.1"/>
    <property type="molecule type" value="Genomic_DNA"/>
</dbReference>
<sequence length="340" mass="37638">MLAGETDLSAFLKRTLPVVSVDGRFPIENPFTGHTSGYLKGRVCFGTAQQILTWSKTIRAVIELQGIIRGVSSRQHFGGFIPAKPRANFMLNRSLAEDLSSVDNRSEFQSTTPTVTPGIRVTGLDDNTADDLNFYEMVQDQDDFGRRVLTVVNRKNEKATLHFSHSDDETHDTSDQHEEHTGVSDIESVANYVANTSPYRGVDADDKTVLLQNDNPSEAVQRDKIAYAEKNVQVNAFELEQIKMVSCSIQTTPPENLPDDDEGNDQLGDIISTVDVGCDAMEDTDTPGETCQFAEKAIQVDPSELGLHIEMVARSVQTVPVPEESIQIEPAYFDRCGYSW</sequence>
<feature type="region of interest" description="Disordered" evidence="1">
    <location>
        <begin position="161"/>
        <end position="187"/>
    </location>
</feature>
<keyword evidence="3" id="KW-1185">Reference proteome</keyword>
<feature type="compositionally biased region" description="Basic and acidic residues" evidence="1">
    <location>
        <begin position="161"/>
        <end position="182"/>
    </location>
</feature>
<evidence type="ECO:0000256" key="1">
    <source>
        <dbReference type="SAM" id="MobiDB-lite"/>
    </source>
</evidence>
<gene>
    <name evidence="2" type="ORF">P3T76_010995</name>
</gene>
<comment type="caution">
    <text evidence="2">The sequence shown here is derived from an EMBL/GenBank/DDBJ whole genome shotgun (WGS) entry which is preliminary data.</text>
</comment>
<accession>A0AAD9LH70</accession>
<protein>
    <submittedName>
        <fullName evidence="2">Uncharacterized protein</fullName>
    </submittedName>
</protein>
<reference evidence="2" key="1">
    <citation type="submission" date="2023-08" db="EMBL/GenBank/DDBJ databases">
        <title>Reference Genome Resource for the Citrus Pathogen Phytophthora citrophthora.</title>
        <authorList>
            <person name="Moller H."/>
            <person name="Coetzee B."/>
            <person name="Rose L.J."/>
            <person name="Van Niekerk J.M."/>
        </authorList>
    </citation>
    <scope>NUCLEOTIDE SEQUENCE</scope>
    <source>
        <strain evidence="2">STE-U-9442</strain>
    </source>
</reference>
<dbReference type="AlphaFoldDB" id="A0AAD9LH70"/>
<dbReference type="Proteomes" id="UP001259832">
    <property type="component" value="Unassembled WGS sequence"/>
</dbReference>
<name>A0AAD9LH70_9STRA</name>
<organism evidence="2 3">
    <name type="scientific">Phytophthora citrophthora</name>
    <dbReference type="NCBI Taxonomy" id="4793"/>
    <lineage>
        <taxon>Eukaryota</taxon>
        <taxon>Sar</taxon>
        <taxon>Stramenopiles</taxon>
        <taxon>Oomycota</taxon>
        <taxon>Peronosporomycetes</taxon>
        <taxon>Peronosporales</taxon>
        <taxon>Peronosporaceae</taxon>
        <taxon>Phytophthora</taxon>
    </lineage>
</organism>
<evidence type="ECO:0000313" key="2">
    <source>
        <dbReference type="EMBL" id="KAK1935229.1"/>
    </source>
</evidence>